<proteinExistence type="predicted"/>
<name>A0A1F4RPG9_UNCSA</name>
<dbReference type="InterPro" id="IPR052514">
    <property type="entry name" value="SAM-dependent_MTase"/>
</dbReference>
<dbReference type="Gene3D" id="3.40.50.150">
    <property type="entry name" value="Vaccinia Virus protein VP39"/>
    <property type="match status" value="1"/>
</dbReference>
<dbReference type="NCBIfam" id="TIGR01444">
    <property type="entry name" value="fkbM_fam"/>
    <property type="match status" value="1"/>
</dbReference>
<sequence length="285" mass="32425">MNVLEEIIHLLPMISDYHAPDSQLYTTLGRMARAEVERRFSVPDYKAHDFKPFGNVVFPYHKLGAVDSLDLLNLDELIILSFYWVNRKRYKRVVDIGANIGPHSIILSKCGFAVQAYEPDPKHYEILQQNLKLNNCANVQVINAAVSDKPGEAEFIRVVGNTTGSHLAGSKANPYGELDKFSVKLEAIGPIIDEADLIKLDAEGHEKEILLATKREHWLETDALVEIENKDNAALIYKHFEAMKINLFSQKNCWRRVSNLEGMPNSYREGTLFISNKTKIPWEMN</sequence>
<protein>
    <recommendedName>
        <fullName evidence="1">Methyltransferase FkbM domain-containing protein</fullName>
    </recommendedName>
</protein>
<dbReference type="PANTHER" id="PTHR34203">
    <property type="entry name" value="METHYLTRANSFERASE, FKBM FAMILY PROTEIN"/>
    <property type="match status" value="1"/>
</dbReference>
<dbReference type="InterPro" id="IPR029063">
    <property type="entry name" value="SAM-dependent_MTases_sf"/>
</dbReference>
<dbReference type="SUPFAM" id="SSF53335">
    <property type="entry name" value="S-adenosyl-L-methionine-dependent methyltransferases"/>
    <property type="match status" value="1"/>
</dbReference>
<comment type="caution">
    <text evidence="2">The sequence shown here is derived from an EMBL/GenBank/DDBJ whole genome shotgun (WGS) entry which is preliminary data.</text>
</comment>
<accession>A0A1F4RPG9</accession>
<reference evidence="2 3" key="1">
    <citation type="journal article" date="2016" name="Nat. Commun.">
        <title>Thousands of microbial genomes shed light on interconnected biogeochemical processes in an aquifer system.</title>
        <authorList>
            <person name="Anantharaman K."/>
            <person name="Brown C.T."/>
            <person name="Hug L.A."/>
            <person name="Sharon I."/>
            <person name="Castelle C.J."/>
            <person name="Probst A.J."/>
            <person name="Thomas B.C."/>
            <person name="Singh A."/>
            <person name="Wilkins M.J."/>
            <person name="Karaoz U."/>
            <person name="Brodie E.L."/>
            <person name="Williams K.H."/>
            <person name="Hubbard S.S."/>
            <person name="Banfield J.F."/>
        </authorList>
    </citation>
    <scope>NUCLEOTIDE SEQUENCE [LARGE SCALE GENOMIC DNA]</scope>
</reference>
<organism evidence="2 3">
    <name type="scientific">candidate division WOR-1 bacterium RIFCSPLOWO2_12_FULL_45_9</name>
    <dbReference type="NCBI Taxonomy" id="1802568"/>
    <lineage>
        <taxon>Bacteria</taxon>
        <taxon>Bacillati</taxon>
        <taxon>Saganbacteria</taxon>
    </lineage>
</organism>
<feature type="domain" description="Methyltransferase FkbM" evidence="1">
    <location>
        <begin position="95"/>
        <end position="215"/>
    </location>
</feature>
<dbReference type="STRING" id="1802568.A3F86_03290"/>
<dbReference type="EMBL" id="METQ01000004">
    <property type="protein sequence ID" value="OGC10071.1"/>
    <property type="molecule type" value="Genomic_DNA"/>
</dbReference>
<dbReference type="InterPro" id="IPR006342">
    <property type="entry name" value="FkbM_mtfrase"/>
</dbReference>
<dbReference type="Pfam" id="PF05050">
    <property type="entry name" value="Methyltransf_21"/>
    <property type="match status" value="1"/>
</dbReference>
<evidence type="ECO:0000259" key="1">
    <source>
        <dbReference type="Pfam" id="PF05050"/>
    </source>
</evidence>
<gene>
    <name evidence="2" type="ORF">A3F86_03290</name>
</gene>
<dbReference type="Proteomes" id="UP000179095">
    <property type="component" value="Unassembled WGS sequence"/>
</dbReference>
<dbReference type="PANTHER" id="PTHR34203:SF15">
    <property type="entry name" value="SLL1173 PROTEIN"/>
    <property type="match status" value="1"/>
</dbReference>
<evidence type="ECO:0000313" key="2">
    <source>
        <dbReference type="EMBL" id="OGC10071.1"/>
    </source>
</evidence>
<evidence type="ECO:0000313" key="3">
    <source>
        <dbReference type="Proteomes" id="UP000179095"/>
    </source>
</evidence>
<dbReference type="AlphaFoldDB" id="A0A1F4RPG9"/>